<dbReference type="EMBL" id="QUSL01000007">
    <property type="protein sequence ID" value="RGD86286.1"/>
    <property type="molecule type" value="Genomic_DNA"/>
</dbReference>
<dbReference type="InterPro" id="IPR025870">
    <property type="entry name" value="Glyoxalase-like_dom"/>
</dbReference>
<comment type="caution">
    <text evidence="3">The sequence shown here is derived from an EMBL/GenBank/DDBJ whole genome shotgun (WGS) entry which is preliminary data.</text>
</comment>
<dbReference type="InterPro" id="IPR029068">
    <property type="entry name" value="Glyas_Bleomycin-R_OHBP_Dase"/>
</dbReference>
<evidence type="ECO:0000259" key="1">
    <source>
        <dbReference type="PROSITE" id="PS51819"/>
    </source>
</evidence>
<accession>A0A3E3AI92</accession>
<dbReference type="Gene3D" id="3.10.180.10">
    <property type="entry name" value="2,3-Dihydroxybiphenyl 1,2-Dioxygenase, domain 1"/>
    <property type="match status" value="1"/>
</dbReference>
<dbReference type="PROSITE" id="PS51819">
    <property type="entry name" value="VOC"/>
    <property type="match status" value="1"/>
</dbReference>
<dbReference type="InterPro" id="IPR037523">
    <property type="entry name" value="VOC_core"/>
</dbReference>
<dbReference type="EMBL" id="JAQLKE010000010">
    <property type="protein sequence ID" value="MDB7083710.1"/>
    <property type="molecule type" value="Genomic_DNA"/>
</dbReference>
<evidence type="ECO:0000313" key="4">
    <source>
        <dbReference type="Proteomes" id="UP000261032"/>
    </source>
</evidence>
<protein>
    <submittedName>
        <fullName evidence="3">Glyoxalase/bleomycin resistance/dioxygenase family protein</fullName>
    </submittedName>
</protein>
<name>A0A3E3AI92_9FIRM</name>
<sequence>MKLEATVLAVKNLEVSKQFYMQLFDQKIILDHGLNITFDGGFALQKDFAWLVDVPSDWVCDKACNMELYFEVDDFDKFIKKLETYPNIKYVHPIKKYNWQQRVVRIFDPDNHMIEIGEAMDVVITNLLLAKKDIDEVSRITQYPIDYVRNIFNKL</sequence>
<gene>
    <name evidence="3" type="ORF">DXB93_06620</name>
    <name evidence="2" type="ORF">PM738_07850</name>
</gene>
<reference evidence="3 4" key="1">
    <citation type="submission" date="2018-08" db="EMBL/GenBank/DDBJ databases">
        <title>A genome reference for cultivated species of the human gut microbiota.</title>
        <authorList>
            <person name="Zou Y."/>
            <person name="Xue W."/>
            <person name="Luo G."/>
        </authorList>
    </citation>
    <scope>NUCLEOTIDE SEQUENCE [LARGE SCALE GENOMIC DNA]</scope>
    <source>
        <strain evidence="3 4">OM06-4</strain>
    </source>
</reference>
<dbReference type="Pfam" id="PF12681">
    <property type="entry name" value="Glyoxalase_2"/>
    <property type="match status" value="1"/>
</dbReference>
<dbReference type="AlphaFoldDB" id="A0A3E3AI92"/>
<dbReference type="GO" id="GO:0051213">
    <property type="term" value="F:dioxygenase activity"/>
    <property type="evidence" value="ECO:0007669"/>
    <property type="project" value="UniProtKB-KW"/>
</dbReference>
<dbReference type="Proteomes" id="UP001211987">
    <property type="component" value="Unassembled WGS sequence"/>
</dbReference>
<feature type="domain" description="VOC" evidence="1">
    <location>
        <begin position="2"/>
        <end position="119"/>
    </location>
</feature>
<evidence type="ECO:0000313" key="2">
    <source>
        <dbReference type="EMBL" id="MDB7083710.1"/>
    </source>
</evidence>
<dbReference type="RefSeq" id="WP_003535581.1">
    <property type="nucleotide sequence ID" value="NZ_AP031443.1"/>
</dbReference>
<organism evidence="3 4">
    <name type="scientific">Thomasclavelia ramosa</name>
    <dbReference type="NCBI Taxonomy" id="1547"/>
    <lineage>
        <taxon>Bacteria</taxon>
        <taxon>Bacillati</taxon>
        <taxon>Bacillota</taxon>
        <taxon>Erysipelotrichia</taxon>
        <taxon>Erysipelotrichales</taxon>
        <taxon>Coprobacillaceae</taxon>
        <taxon>Thomasclavelia</taxon>
    </lineage>
</organism>
<dbReference type="GeneID" id="64197485"/>
<dbReference type="Proteomes" id="UP000261032">
    <property type="component" value="Unassembled WGS sequence"/>
</dbReference>
<dbReference type="SUPFAM" id="SSF54593">
    <property type="entry name" value="Glyoxalase/Bleomycin resistance protein/Dihydroxybiphenyl dioxygenase"/>
    <property type="match status" value="1"/>
</dbReference>
<keyword evidence="3" id="KW-0560">Oxidoreductase</keyword>
<reference evidence="2" key="2">
    <citation type="submission" date="2023-01" db="EMBL/GenBank/DDBJ databases">
        <title>Human gut microbiome strain richness.</title>
        <authorList>
            <person name="Chen-Liaw A."/>
        </authorList>
    </citation>
    <scope>NUCLEOTIDE SEQUENCE</scope>
    <source>
        <strain evidence="2">1001217st2_G6_1001217B_191108</strain>
    </source>
</reference>
<proteinExistence type="predicted"/>
<evidence type="ECO:0000313" key="3">
    <source>
        <dbReference type="EMBL" id="RGD86286.1"/>
    </source>
</evidence>
<keyword evidence="3" id="KW-0223">Dioxygenase</keyword>